<dbReference type="Pfam" id="PF16534">
    <property type="entry name" value="ULD"/>
    <property type="match status" value="1"/>
</dbReference>
<dbReference type="PROSITE" id="PS51982">
    <property type="entry name" value="CMP"/>
    <property type="match status" value="1"/>
</dbReference>
<dbReference type="InterPro" id="IPR038216">
    <property type="entry name" value="SATB_CUTL_sf"/>
</dbReference>
<organism evidence="9 10">
    <name type="scientific">Pomacea canaliculata</name>
    <name type="common">Golden apple snail</name>
    <dbReference type="NCBI Taxonomy" id="400727"/>
    <lineage>
        <taxon>Eukaryota</taxon>
        <taxon>Metazoa</taxon>
        <taxon>Spiralia</taxon>
        <taxon>Lophotrochozoa</taxon>
        <taxon>Mollusca</taxon>
        <taxon>Gastropoda</taxon>
        <taxon>Caenogastropoda</taxon>
        <taxon>Architaenioglossa</taxon>
        <taxon>Ampullarioidea</taxon>
        <taxon>Ampullariidae</taxon>
        <taxon>Pomacea</taxon>
    </lineage>
</organism>
<feature type="compositionally biased region" description="Basic and acidic residues" evidence="6">
    <location>
        <begin position="59"/>
        <end position="68"/>
    </location>
</feature>
<comment type="caution">
    <text evidence="9">The sequence shown here is derived from an EMBL/GenBank/DDBJ whole genome shotgun (WGS) entry which is preliminary data.</text>
</comment>
<dbReference type="GO" id="GO:0000978">
    <property type="term" value="F:RNA polymerase II cis-regulatory region sequence-specific DNA binding"/>
    <property type="evidence" value="ECO:0007669"/>
    <property type="project" value="TreeGrafter"/>
</dbReference>
<dbReference type="AlphaFoldDB" id="A0A2T7PG41"/>
<dbReference type="PROSITE" id="PS51983">
    <property type="entry name" value="CUTL"/>
    <property type="match status" value="1"/>
</dbReference>
<keyword evidence="2" id="KW-0832">Ubl conjugation</keyword>
<evidence type="ECO:0000256" key="2">
    <source>
        <dbReference type="ARBA" id="ARBA00022843"/>
    </source>
</evidence>
<evidence type="ECO:0000313" key="9">
    <source>
        <dbReference type="EMBL" id="PVD32389.1"/>
    </source>
</evidence>
<dbReference type="Proteomes" id="UP000245119">
    <property type="component" value="Linkage Group LG4"/>
</dbReference>
<dbReference type="GO" id="GO:0000981">
    <property type="term" value="F:DNA-binding transcription factor activity, RNA polymerase II-specific"/>
    <property type="evidence" value="ECO:0007669"/>
    <property type="project" value="TreeGrafter"/>
</dbReference>
<sequence length="307" mass="33295">MNRVDALCRILHHLHSSRKALKQTSLDDLPTMLPKEQLTETNTVSQTSDNSSKNSGSEGGDRGLRDDTPVASPLHGSPLSSSVMLAAPQAASPKSVTATKSPSPKKPDSSQAQPGNRSLPIHCIIEQMNGAVNFENASSSPCDVCAVELDSYAILPATTPLRDLVRTALVKLGYTAVDAMNAKGAIQLKNWKPLAFDIITDNKLSTVDDILGELTNSATLRIRLSREEQGDRWTDNSVRCAVLSLLKHQSQSTLAKLSPLSQSTISNIANGKYNNQLSTDKCREFGNWYTKYLQETGSNGHYRPLGH</sequence>
<evidence type="ECO:0000259" key="7">
    <source>
        <dbReference type="PROSITE" id="PS51982"/>
    </source>
</evidence>
<evidence type="ECO:0000256" key="1">
    <source>
        <dbReference type="ARBA" id="ARBA00022737"/>
    </source>
</evidence>
<dbReference type="PANTHER" id="PTHR15116:SF16">
    <property type="entry name" value="DEFECTIVE PROVENTRICULUS, ISOFORM A"/>
    <property type="match status" value="1"/>
</dbReference>
<dbReference type="GO" id="GO:0005634">
    <property type="term" value="C:nucleus"/>
    <property type="evidence" value="ECO:0007669"/>
    <property type="project" value="UniProtKB-ARBA"/>
</dbReference>
<evidence type="ECO:0000313" key="10">
    <source>
        <dbReference type="Proteomes" id="UP000245119"/>
    </source>
</evidence>
<evidence type="ECO:0000259" key="8">
    <source>
        <dbReference type="PROSITE" id="PS51983"/>
    </source>
</evidence>
<keyword evidence="3" id="KW-0238">DNA-binding</keyword>
<feature type="domain" description="CUTL" evidence="8">
    <location>
        <begin position="224"/>
        <end position="297"/>
    </location>
</feature>
<dbReference type="FunFam" id="3.10.20.710:FF:000002">
    <property type="entry name" value="Defective proventriculus, isoform A"/>
    <property type="match status" value="1"/>
</dbReference>
<accession>A0A2T7PG41</accession>
<evidence type="ECO:0000256" key="5">
    <source>
        <dbReference type="ARBA" id="ARBA00023242"/>
    </source>
</evidence>
<protein>
    <submittedName>
        <fullName evidence="9">Uncharacterized protein</fullName>
    </submittedName>
</protein>
<dbReference type="InterPro" id="IPR032392">
    <property type="entry name" value="ULD"/>
</dbReference>
<proteinExistence type="predicted"/>
<dbReference type="Gene3D" id="3.10.20.710">
    <property type="entry name" value="SATB, ubiquitin-like oligomerisation domain"/>
    <property type="match status" value="1"/>
</dbReference>
<reference evidence="9 10" key="1">
    <citation type="submission" date="2018-04" db="EMBL/GenBank/DDBJ databases">
        <title>The genome of golden apple snail Pomacea canaliculata provides insight into stress tolerance and invasive adaptation.</title>
        <authorList>
            <person name="Liu C."/>
            <person name="Liu B."/>
            <person name="Ren Y."/>
            <person name="Zhang Y."/>
            <person name="Wang H."/>
            <person name="Li S."/>
            <person name="Jiang F."/>
            <person name="Yin L."/>
            <person name="Zhang G."/>
            <person name="Qian W."/>
            <person name="Fan W."/>
        </authorList>
    </citation>
    <scope>NUCLEOTIDE SEQUENCE [LARGE SCALE GENOMIC DNA]</scope>
    <source>
        <strain evidence="9">SZHN2017</strain>
        <tissue evidence="9">Muscle</tissue>
    </source>
</reference>
<keyword evidence="4" id="KW-0371">Homeobox</keyword>
<name>A0A2T7PG41_POMCA</name>
<evidence type="ECO:0000256" key="6">
    <source>
        <dbReference type="SAM" id="MobiDB-lite"/>
    </source>
</evidence>
<evidence type="ECO:0000256" key="4">
    <source>
        <dbReference type="ARBA" id="ARBA00023155"/>
    </source>
</evidence>
<dbReference type="InterPro" id="IPR039673">
    <property type="entry name" value="SATB1/SATB2"/>
</dbReference>
<evidence type="ECO:0000256" key="3">
    <source>
        <dbReference type="ARBA" id="ARBA00023125"/>
    </source>
</evidence>
<dbReference type="OrthoDB" id="10052721at2759"/>
<dbReference type="GO" id="GO:0006338">
    <property type="term" value="P:chromatin remodeling"/>
    <property type="evidence" value="ECO:0007669"/>
    <property type="project" value="InterPro"/>
</dbReference>
<feature type="domain" description="CMP" evidence="7">
    <location>
        <begin position="116"/>
        <end position="226"/>
    </location>
</feature>
<keyword evidence="10" id="KW-1185">Reference proteome</keyword>
<keyword evidence="5" id="KW-0539">Nucleus</keyword>
<dbReference type="InterPro" id="IPR038224">
    <property type="entry name" value="SATB_ULD_sf"/>
</dbReference>
<feature type="region of interest" description="Disordered" evidence="6">
    <location>
        <begin position="37"/>
        <end position="117"/>
    </location>
</feature>
<dbReference type="Gene3D" id="1.10.260.70">
    <property type="entry name" value="SATB, CULT domain"/>
    <property type="match status" value="1"/>
</dbReference>
<dbReference type="FunFam" id="1.10.260.70:FF:000001">
    <property type="entry name" value="DNA-binding protein SATB"/>
    <property type="match status" value="1"/>
</dbReference>
<keyword evidence="1" id="KW-0677">Repeat</keyword>
<dbReference type="InterPro" id="IPR010982">
    <property type="entry name" value="Lambda_DNA-bd_dom_sf"/>
</dbReference>
<dbReference type="STRING" id="400727.A0A2T7PG41"/>
<gene>
    <name evidence="9" type="ORF">C0Q70_07823</name>
</gene>
<feature type="compositionally biased region" description="Low complexity" evidence="6">
    <location>
        <begin position="92"/>
        <end position="102"/>
    </location>
</feature>
<dbReference type="InterPro" id="IPR032355">
    <property type="entry name" value="CUTL"/>
</dbReference>
<feature type="compositionally biased region" description="Polar residues" evidence="6">
    <location>
        <begin position="39"/>
        <end position="56"/>
    </location>
</feature>
<dbReference type="SUPFAM" id="SSF47413">
    <property type="entry name" value="lambda repressor-like DNA-binding domains"/>
    <property type="match status" value="1"/>
</dbReference>
<dbReference type="Pfam" id="PF16557">
    <property type="entry name" value="CUTL"/>
    <property type="match status" value="1"/>
</dbReference>
<dbReference type="PANTHER" id="PTHR15116">
    <property type="entry name" value="DNA-BINDING PROTEIN SATB FAMILY MEMBER"/>
    <property type="match status" value="1"/>
</dbReference>
<dbReference type="EMBL" id="PZQS01000004">
    <property type="protein sequence ID" value="PVD32389.1"/>
    <property type="molecule type" value="Genomic_DNA"/>
</dbReference>